<name>A0A0F9SNZ6_9ZZZZ</name>
<dbReference type="AlphaFoldDB" id="A0A0F9SNZ6"/>
<comment type="caution">
    <text evidence="1">The sequence shown here is derived from an EMBL/GenBank/DDBJ whole genome shotgun (WGS) entry which is preliminary data.</text>
</comment>
<proteinExistence type="predicted"/>
<gene>
    <name evidence="1" type="ORF">LCGC14_0495390</name>
</gene>
<protein>
    <submittedName>
        <fullName evidence="1">Uncharacterized protein</fullName>
    </submittedName>
</protein>
<organism evidence="1">
    <name type="scientific">marine sediment metagenome</name>
    <dbReference type="NCBI Taxonomy" id="412755"/>
    <lineage>
        <taxon>unclassified sequences</taxon>
        <taxon>metagenomes</taxon>
        <taxon>ecological metagenomes</taxon>
    </lineage>
</organism>
<evidence type="ECO:0000313" key="1">
    <source>
        <dbReference type="EMBL" id="KKN64112.1"/>
    </source>
</evidence>
<sequence>MDFLLEAAIENLIEEKVLTVDQMKDLIYDIGYYYKHNFDVSKILAEINGTQLNQEEIIRGIWREKRLKESRNLSYVKPGRKSKVKEVIYSLKFYLKYYDMDNDDTIMISQIKETYNYAKTFSRATFYKFQKALRENHLEEKIMKVLNIELVYMPTGYALTKSMHDEYVAEAKEEIKRGN</sequence>
<reference evidence="1" key="1">
    <citation type="journal article" date="2015" name="Nature">
        <title>Complex archaea that bridge the gap between prokaryotes and eukaryotes.</title>
        <authorList>
            <person name="Spang A."/>
            <person name="Saw J.H."/>
            <person name="Jorgensen S.L."/>
            <person name="Zaremba-Niedzwiedzka K."/>
            <person name="Martijn J."/>
            <person name="Lind A.E."/>
            <person name="van Eijk R."/>
            <person name="Schleper C."/>
            <person name="Guy L."/>
            <person name="Ettema T.J."/>
        </authorList>
    </citation>
    <scope>NUCLEOTIDE SEQUENCE</scope>
</reference>
<dbReference type="EMBL" id="LAZR01000568">
    <property type="protein sequence ID" value="KKN64112.1"/>
    <property type="molecule type" value="Genomic_DNA"/>
</dbReference>
<accession>A0A0F9SNZ6</accession>